<accession>A0AAN6I9Z2</accession>
<keyword evidence="4" id="KW-1185">Reference proteome</keyword>
<dbReference type="InterPro" id="IPR012816">
    <property type="entry name" value="NADAR"/>
</dbReference>
<sequence>MPSFPQSQENSAFLDSNGWPVTTPNSQSQAETNEEAETREKGPGAINYREGLQPEVADPEFKRIAPDTLCTYRHVIYGEQSPLAFSHLQYDNKNLEQRFSRGAALTLMFSLTETLSTESNAPSILDGDTLFLEAIQQSSFSCIGQFLAATKALLFERSSDYVDGSSLQEDGPWQTYRPRPGMSRAEVIAALKQHHSQKGPVPAELYNAPLFCILRAVTPHTQFQHTKRIKNFDESVWRSIADRVMVAAIICRSEQVLSLREIILGSGNRKFANAKRVGKYWSIGVELKNWKNKWTGKNRLGWCYGRAREYMRLEDLTDGENDGVVEERF</sequence>
<evidence type="ECO:0000256" key="1">
    <source>
        <dbReference type="SAM" id="MobiDB-lite"/>
    </source>
</evidence>
<dbReference type="InterPro" id="IPR037238">
    <property type="entry name" value="YbiA-like_sf"/>
</dbReference>
<organism evidence="3 4">
    <name type="scientific">Exophiala viscosa</name>
    <dbReference type="NCBI Taxonomy" id="2486360"/>
    <lineage>
        <taxon>Eukaryota</taxon>
        <taxon>Fungi</taxon>
        <taxon>Dikarya</taxon>
        <taxon>Ascomycota</taxon>
        <taxon>Pezizomycotina</taxon>
        <taxon>Eurotiomycetes</taxon>
        <taxon>Chaetothyriomycetidae</taxon>
        <taxon>Chaetothyriales</taxon>
        <taxon>Herpotrichiellaceae</taxon>
        <taxon>Exophiala</taxon>
    </lineage>
</organism>
<feature type="domain" description="NADAR" evidence="2">
    <location>
        <begin position="213"/>
        <end position="312"/>
    </location>
</feature>
<gene>
    <name evidence="3" type="ORF">EDD36DRAFT_66782</name>
</gene>
<dbReference type="EMBL" id="MU404360">
    <property type="protein sequence ID" value="KAI1609310.1"/>
    <property type="molecule type" value="Genomic_DNA"/>
</dbReference>
<dbReference type="Proteomes" id="UP001203852">
    <property type="component" value="Unassembled WGS sequence"/>
</dbReference>
<dbReference type="SUPFAM" id="SSF143990">
    <property type="entry name" value="YbiA-like"/>
    <property type="match status" value="1"/>
</dbReference>
<reference evidence="3" key="1">
    <citation type="journal article" date="2022" name="bioRxiv">
        <title>Deciphering the potential niche of two novel black yeast fungi from a biological soil crust based on their genomes, phenotypes, and melanin regulation.</title>
        <authorList>
            <consortium name="DOE Joint Genome Institute"/>
            <person name="Carr E.C."/>
            <person name="Barton Q."/>
            <person name="Grambo S."/>
            <person name="Sullivan M."/>
            <person name="Renfro C.M."/>
            <person name="Kuo A."/>
            <person name="Pangilinan J."/>
            <person name="Lipzen A."/>
            <person name="Keymanesh K."/>
            <person name="Savage E."/>
            <person name="Barry K."/>
            <person name="Grigoriev I.V."/>
            <person name="Riekhof W.R."/>
            <person name="Harris S.S."/>
        </authorList>
    </citation>
    <scope>NUCLEOTIDE SEQUENCE</scope>
    <source>
        <strain evidence="3">JF 03-4F</strain>
    </source>
</reference>
<dbReference type="Pfam" id="PF08719">
    <property type="entry name" value="NADAR"/>
    <property type="match status" value="1"/>
</dbReference>
<evidence type="ECO:0000259" key="2">
    <source>
        <dbReference type="Pfam" id="PF08719"/>
    </source>
</evidence>
<comment type="caution">
    <text evidence="3">The sequence shown here is derived from an EMBL/GenBank/DDBJ whole genome shotgun (WGS) entry which is preliminary data.</text>
</comment>
<protein>
    <recommendedName>
        <fullName evidence="2">NADAR domain-containing protein</fullName>
    </recommendedName>
</protein>
<dbReference type="CDD" id="cd15457">
    <property type="entry name" value="NADAR"/>
    <property type="match status" value="1"/>
</dbReference>
<proteinExistence type="predicted"/>
<feature type="compositionally biased region" description="Polar residues" evidence="1">
    <location>
        <begin position="1"/>
        <end position="31"/>
    </location>
</feature>
<name>A0AAN6I9Z2_9EURO</name>
<evidence type="ECO:0000313" key="3">
    <source>
        <dbReference type="EMBL" id="KAI1609310.1"/>
    </source>
</evidence>
<dbReference type="Gene3D" id="1.10.357.40">
    <property type="entry name" value="YbiA-like"/>
    <property type="match status" value="1"/>
</dbReference>
<feature type="region of interest" description="Disordered" evidence="1">
    <location>
        <begin position="1"/>
        <end position="52"/>
    </location>
</feature>
<evidence type="ECO:0000313" key="4">
    <source>
        <dbReference type="Proteomes" id="UP001203852"/>
    </source>
</evidence>
<dbReference type="AlphaFoldDB" id="A0AAN6I9Z2"/>